<dbReference type="GeneID" id="36407989"/>
<evidence type="ECO:0000313" key="1">
    <source>
        <dbReference type="EMBL" id="CEG42680.1"/>
    </source>
</evidence>
<organism evidence="1 2">
    <name type="scientific">Plasmopara halstedii</name>
    <name type="common">Downy mildew of sunflower</name>
    <dbReference type="NCBI Taxonomy" id="4781"/>
    <lineage>
        <taxon>Eukaryota</taxon>
        <taxon>Sar</taxon>
        <taxon>Stramenopiles</taxon>
        <taxon>Oomycota</taxon>
        <taxon>Peronosporomycetes</taxon>
        <taxon>Peronosporales</taxon>
        <taxon>Peronosporaceae</taxon>
        <taxon>Plasmopara</taxon>
    </lineage>
</organism>
<dbReference type="EMBL" id="CCYD01000645">
    <property type="protein sequence ID" value="CEG42680.1"/>
    <property type="molecule type" value="Genomic_DNA"/>
</dbReference>
<evidence type="ECO:0008006" key="3">
    <source>
        <dbReference type="Google" id="ProtNLM"/>
    </source>
</evidence>
<keyword evidence="2" id="KW-1185">Reference proteome</keyword>
<proteinExistence type="predicted"/>
<evidence type="ECO:0000313" key="2">
    <source>
        <dbReference type="Proteomes" id="UP000054928"/>
    </source>
</evidence>
<name>A0A0P1ANE3_PLAHL</name>
<sequence>MGIIAAMKKRYEYLYLKDVLGFYELDDDSKAHKKEQAARLARGSAGVVYGKPAHLLDAAQYVQRAWESVSALSIRNAFKKAEIMTLEDSGNEDEEDFMGEIIDNFASLDIQIERSKLEEFLHIDDESSEEYSKAVLEDVE</sequence>
<reference evidence="2" key="1">
    <citation type="submission" date="2014-09" db="EMBL/GenBank/DDBJ databases">
        <authorList>
            <person name="Sharma Rahul"/>
            <person name="Thines Marco"/>
        </authorList>
    </citation>
    <scope>NUCLEOTIDE SEQUENCE [LARGE SCALE GENOMIC DNA]</scope>
</reference>
<dbReference type="AlphaFoldDB" id="A0A0P1ANE3"/>
<dbReference type="RefSeq" id="XP_024579049.1">
    <property type="nucleotide sequence ID" value="XM_024728587.1"/>
</dbReference>
<accession>A0A0P1ANE3</accession>
<protein>
    <recommendedName>
        <fullName evidence="3">DDE-1 domain-containing protein</fullName>
    </recommendedName>
</protein>
<dbReference type="OrthoDB" id="166580at2759"/>
<dbReference type="Proteomes" id="UP000054928">
    <property type="component" value="Unassembled WGS sequence"/>
</dbReference>